<evidence type="ECO:0000313" key="6">
    <source>
        <dbReference type="EMBL" id="PWK34364.1"/>
    </source>
</evidence>
<reference evidence="6 7" key="1">
    <citation type="submission" date="2018-05" db="EMBL/GenBank/DDBJ databases">
        <title>Genomic Encyclopedia of Type Strains, Phase IV (KMG-V): Genome sequencing to study the core and pangenomes of soil and plant-associated prokaryotes.</title>
        <authorList>
            <person name="Whitman W."/>
        </authorList>
    </citation>
    <scope>NUCLEOTIDE SEQUENCE [LARGE SCALE GENOMIC DNA]</scope>
    <source>
        <strain evidence="6 7">SLV-132</strain>
    </source>
</reference>
<dbReference type="InterPro" id="IPR029016">
    <property type="entry name" value="GAF-like_dom_sf"/>
</dbReference>
<protein>
    <submittedName>
        <fullName evidence="6">IclR family transcriptional regulator</fullName>
    </submittedName>
</protein>
<keyword evidence="7" id="KW-1185">Reference proteome</keyword>
<keyword evidence="3" id="KW-0804">Transcription</keyword>
<evidence type="ECO:0000256" key="2">
    <source>
        <dbReference type="ARBA" id="ARBA00023125"/>
    </source>
</evidence>
<dbReference type="FunFam" id="1.10.10.10:FF:000056">
    <property type="entry name" value="IclR family transcriptional regulator"/>
    <property type="match status" value="1"/>
</dbReference>
<dbReference type="PANTHER" id="PTHR30136">
    <property type="entry name" value="HELIX-TURN-HELIX TRANSCRIPTIONAL REGULATOR, ICLR FAMILY"/>
    <property type="match status" value="1"/>
</dbReference>
<dbReference type="SUPFAM" id="SSF55781">
    <property type="entry name" value="GAF domain-like"/>
    <property type="match status" value="1"/>
</dbReference>
<dbReference type="InterPro" id="IPR036390">
    <property type="entry name" value="WH_DNA-bd_sf"/>
</dbReference>
<feature type="domain" description="IclR-ED" evidence="5">
    <location>
        <begin position="75"/>
        <end position="259"/>
    </location>
</feature>
<comment type="caution">
    <text evidence="6">The sequence shown here is derived from an EMBL/GenBank/DDBJ whole genome shotgun (WGS) entry which is preliminary data.</text>
</comment>
<dbReference type="SUPFAM" id="SSF46785">
    <property type="entry name" value="Winged helix' DNA-binding domain"/>
    <property type="match status" value="1"/>
</dbReference>
<dbReference type="Pfam" id="PF01614">
    <property type="entry name" value="IclR_C"/>
    <property type="match status" value="1"/>
</dbReference>
<feature type="domain" description="HTH iclR-type" evidence="4">
    <location>
        <begin position="12"/>
        <end position="74"/>
    </location>
</feature>
<keyword evidence="2" id="KW-0238">DNA-binding</keyword>
<name>A0A316FAU2_9BURK</name>
<gene>
    <name evidence="6" type="ORF">C7419_103683</name>
</gene>
<dbReference type="PROSITE" id="PS51078">
    <property type="entry name" value="ICLR_ED"/>
    <property type="match status" value="1"/>
</dbReference>
<evidence type="ECO:0000256" key="3">
    <source>
        <dbReference type="ARBA" id="ARBA00023163"/>
    </source>
</evidence>
<dbReference type="GO" id="GO:0003700">
    <property type="term" value="F:DNA-binding transcription factor activity"/>
    <property type="evidence" value="ECO:0007669"/>
    <property type="project" value="TreeGrafter"/>
</dbReference>
<accession>A0A316FAU2</accession>
<dbReference type="Pfam" id="PF09339">
    <property type="entry name" value="HTH_IclR"/>
    <property type="match status" value="1"/>
</dbReference>
<evidence type="ECO:0000259" key="5">
    <source>
        <dbReference type="PROSITE" id="PS51078"/>
    </source>
</evidence>
<dbReference type="InterPro" id="IPR005471">
    <property type="entry name" value="Tscrpt_reg_IclR_N"/>
</dbReference>
<sequence>MDSDLKDSPMFNQSVEKGLAVLAAFGARNRHMSLGQIAEMVGITRSSAQRIVFTLEALGYVTKDPHTRRYELANKVMEIGCNYVASNTLIDSANPFLSAMNSTCDETVSLTEPCGLNMVYVASFTSRKPIVAHQAIGSRMPMYCTAAGRAYLAGLPDAEIQSLLRESDVKPLTSHTNLDREQIFKLVLEGRARGYSINFEEYYLGHLNVGAPVYNKDGRAVAAVHVVAPGSRWTAEEVLGKLGPMVRECAGAITNAVRAH</sequence>
<dbReference type="InterPro" id="IPR050707">
    <property type="entry name" value="HTH_MetabolicPath_Reg"/>
</dbReference>
<keyword evidence="1" id="KW-0805">Transcription regulation</keyword>
<dbReference type="InterPro" id="IPR036388">
    <property type="entry name" value="WH-like_DNA-bd_sf"/>
</dbReference>
<dbReference type="Proteomes" id="UP000245754">
    <property type="component" value="Unassembled WGS sequence"/>
</dbReference>
<dbReference type="GeneID" id="98341393"/>
<dbReference type="EMBL" id="QGGT01000003">
    <property type="protein sequence ID" value="PWK34364.1"/>
    <property type="molecule type" value="Genomic_DNA"/>
</dbReference>
<dbReference type="PANTHER" id="PTHR30136:SF34">
    <property type="entry name" value="TRANSCRIPTIONAL REGULATOR"/>
    <property type="match status" value="1"/>
</dbReference>
<dbReference type="Gene3D" id="1.10.10.10">
    <property type="entry name" value="Winged helix-like DNA-binding domain superfamily/Winged helix DNA-binding domain"/>
    <property type="match status" value="1"/>
</dbReference>
<dbReference type="SMART" id="SM00346">
    <property type="entry name" value="HTH_ICLR"/>
    <property type="match status" value="1"/>
</dbReference>
<dbReference type="GO" id="GO:0045892">
    <property type="term" value="P:negative regulation of DNA-templated transcription"/>
    <property type="evidence" value="ECO:0007669"/>
    <property type="project" value="TreeGrafter"/>
</dbReference>
<dbReference type="AlphaFoldDB" id="A0A316FAU2"/>
<evidence type="ECO:0000256" key="1">
    <source>
        <dbReference type="ARBA" id="ARBA00023015"/>
    </source>
</evidence>
<proteinExistence type="predicted"/>
<dbReference type="PROSITE" id="PS51077">
    <property type="entry name" value="HTH_ICLR"/>
    <property type="match status" value="1"/>
</dbReference>
<evidence type="ECO:0000259" key="4">
    <source>
        <dbReference type="PROSITE" id="PS51077"/>
    </source>
</evidence>
<dbReference type="GO" id="GO:0003677">
    <property type="term" value="F:DNA binding"/>
    <property type="evidence" value="ECO:0007669"/>
    <property type="project" value="UniProtKB-KW"/>
</dbReference>
<evidence type="ECO:0000313" key="7">
    <source>
        <dbReference type="Proteomes" id="UP000245754"/>
    </source>
</evidence>
<dbReference type="Gene3D" id="3.30.450.40">
    <property type="match status" value="1"/>
</dbReference>
<dbReference type="InterPro" id="IPR014757">
    <property type="entry name" value="Tscrpt_reg_IclR_C"/>
</dbReference>
<organism evidence="6 7">
    <name type="scientific">Cupriavidus plantarum</name>
    <dbReference type="NCBI Taxonomy" id="942865"/>
    <lineage>
        <taxon>Bacteria</taxon>
        <taxon>Pseudomonadati</taxon>
        <taxon>Pseudomonadota</taxon>
        <taxon>Betaproteobacteria</taxon>
        <taxon>Burkholderiales</taxon>
        <taxon>Burkholderiaceae</taxon>
        <taxon>Cupriavidus</taxon>
    </lineage>
</organism>
<dbReference type="RefSeq" id="WP_109584381.1">
    <property type="nucleotide sequence ID" value="NZ_CAJPUX010000002.1"/>
</dbReference>